<accession>A0A3B0T1X2</accession>
<dbReference type="InterPro" id="IPR035671">
    <property type="entry name" value="DsbD_gamma"/>
</dbReference>
<dbReference type="InterPro" id="IPR003834">
    <property type="entry name" value="Cyt_c_assmbl_TM_dom"/>
</dbReference>
<proteinExistence type="predicted"/>
<evidence type="ECO:0000256" key="5">
    <source>
        <dbReference type="SAM" id="Phobius"/>
    </source>
</evidence>
<dbReference type="PANTHER" id="PTHR32234">
    <property type="entry name" value="THIOL:DISULFIDE INTERCHANGE PROTEIN DSBD"/>
    <property type="match status" value="1"/>
</dbReference>
<evidence type="ECO:0000256" key="3">
    <source>
        <dbReference type="ARBA" id="ARBA00022989"/>
    </source>
</evidence>
<keyword evidence="2 5" id="KW-0812">Transmembrane</keyword>
<dbReference type="EMBL" id="UOEH01000374">
    <property type="protein sequence ID" value="VAW02804.1"/>
    <property type="molecule type" value="Genomic_DNA"/>
</dbReference>
<dbReference type="CDD" id="cd02953">
    <property type="entry name" value="DsbDgamma"/>
    <property type="match status" value="1"/>
</dbReference>
<dbReference type="GO" id="GO:0047134">
    <property type="term" value="F:protein-disulfide reductase [NAD(P)H] activity"/>
    <property type="evidence" value="ECO:0007669"/>
    <property type="project" value="UniProtKB-EC"/>
</dbReference>
<dbReference type="InterPro" id="IPR017937">
    <property type="entry name" value="Thioredoxin_CS"/>
</dbReference>
<feature type="transmembrane region" description="Helical" evidence="5">
    <location>
        <begin position="197"/>
        <end position="215"/>
    </location>
</feature>
<dbReference type="PROSITE" id="PS00194">
    <property type="entry name" value="THIOREDOXIN_1"/>
    <property type="match status" value="1"/>
</dbReference>
<dbReference type="EC" id="1.8.1.8" evidence="7"/>
<feature type="transmembrane region" description="Helical" evidence="5">
    <location>
        <begin position="167"/>
        <end position="185"/>
    </location>
</feature>
<evidence type="ECO:0000256" key="4">
    <source>
        <dbReference type="ARBA" id="ARBA00023136"/>
    </source>
</evidence>
<evidence type="ECO:0000256" key="1">
    <source>
        <dbReference type="ARBA" id="ARBA00004141"/>
    </source>
</evidence>
<evidence type="ECO:0000256" key="2">
    <source>
        <dbReference type="ARBA" id="ARBA00022692"/>
    </source>
</evidence>
<gene>
    <name evidence="7" type="ORF">MNBD_ALPHA05-2431</name>
</gene>
<comment type="subcellular location">
    <subcellularLocation>
        <location evidence="1">Membrane</location>
        <topology evidence="1">Multi-pass membrane protein</topology>
    </subcellularLocation>
</comment>
<dbReference type="InterPro" id="IPR036249">
    <property type="entry name" value="Thioredoxin-like_sf"/>
</dbReference>
<keyword evidence="4 5" id="KW-0472">Membrane</keyword>
<evidence type="ECO:0000259" key="6">
    <source>
        <dbReference type="Pfam" id="PF02683"/>
    </source>
</evidence>
<dbReference type="Gene3D" id="3.40.30.10">
    <property type="entry name" value="Glutaredoxin"/>
    <property type="match status" value="1"/>
</dbReference>
<feature type="transmembrane region" description="Helical" evidence="5">
    <location>
        <begin position="144"/>
        <end position="161"/>
    </location>
</feature>
<evidence type="ECO:0000313" key="7">
    <source>
        <dbReference type="EMBL" id="VAW02804.1"/>
    </source>
</evidence>
<feature type="domain" description="Cytochrome C biogenesis protein transmembrane" evidence="6">
    <location>
        <begin position="22"/>
        <end position="156"/>
    </location>
</feature>
<protein>
    <submittedName>
        <fullName evidence="7">Cytochrome c-type biogenesis protein DsbD, protein-disulfide reductase</fullName>
        <ecNumber evidence="7">1.8.1.8</ecNumber>
    </submittedName>
</protein>
<dbReference type="Pfam" id="PF13899">
    <property type="entry name" value="Thioredoxin_7"/>
    <property type="match status" value="1"/>
</dbReference>
<keyword evidence="7" id="KW-0560">Oxidoreductase</keyword>
<keyword evidence="3 5" id="KW-1133">Transmembrane helix</keyword>
<dbReference type="SUPFAM" id="SSF52833">
    <property type="entry name" value="Thioredoxin-like"/>
    <property type="match status" value="1"/>
</dbReference>
<sequence>MLMGGLLLALRAGGEELGWGFHLQSPLVVGLSAYVLFLVGLNLAGLFTVGENIAGAGQGLASKPGATGAFFTGALAVVVAAPCIGPLLSAPLGAALVLPPAVGMAIFILMGLGLAAPYLALSLSPALGRYLPHPGAWMVVLKQALSFPVFAAAAYFLWVFARQTSDGGLATLLFGAILLALAAWLFEISKGDGRRAIFLRAASAVAAVVAIAPLTRIEIASGTATQASGDYGAIETEPYSDEVLANYRAAGAPVFIDFTAAWCVTCQFNKLTVFKNKDVAEAFKQTGTVFLVADWTVRDPVITRALQSYGASGVPLYVYYPPGGEAQILPQTLSRKIMIDTLNGAD</sequence>
<organism evidence="7">
    <name type="scientific">hydrothermal vent metagenome</name>
    <dbReference type="NCBI Taxonomy" id="652676"/>
    <lineage>
        <taxon>unclassified sequences</taxon>
        <taxon>metagenomes</taxon>
        <taxon>ecological metagenomes</taxon>
    </lineage>
</organism>
<feature type="transmembrane region" description="Helical" evidence="5">
    <location>
        <begin position="30"/>
        <end position="49"/>
    </location>
</feature>
<dbReference type="Pfam" id="PF02683">
    <property type="entry name" value="DsbD_TM"/>
    <property type="match status" value="1"/>
</dbReference>
<dbReference type="GO" id="GO:0045454">
    <property type="term" value="P:cell redox homeostasis"/>
    <property type="evidence" value="ECO:0007669"/>
    <property type="project" value="TreeGrafter"/>
</dbReference>
<reference evidence="7" key="1">
    <citation type="submission" date="2018-06" db="EMBL/GenBank/DDBJ databases">
        <authorList>
            <person name="Zhirakovskaya E."/>
        </authorList>
    </citation>
    <scope>NUCLEOTIDE SEQUENCE</scope>
</reference>
<feature type="transmembrane region" description="Helical" evidence="5">
    <location>
        <begin position="69"/>
        <end position="89"/>
    </location>
</feature>
<feature type="transmembrane region" description="Helical" evidence="5">
    <location>
        <begin position="101"/>
        <end position="123"/>
    </location>
</feature>
<dbReference type="AlphaFoldDB" id="A0A3B0T1X2"/>
<name>A0A3B0T1X2_9ZZZZ</name>
<dbReference type="PANTHER" id="PTHR32234:SF3">
    <property type="entry name" value="SUPPRESSION OF COPPER SENSITIVITY PROTEIN"/>
    <property type="match status" value="1"/>
</dbReference>